<feature type="coiled-coil region" evidence="7">
    <location>
        <begin position="435"/>
        <end position="531"/>
    </location>
</feature>
<feature type="domain" description="Oberon coiled-coil region" evidence="10">
    <location>
        <begin position="420"/>
        <end position="522"/>
    </location>
</feature>
<dbReference type="Pfam" id="PF07227">
    <property type="entry name" value="PHD_Oberon"/>
    <property type="match status" value="1"/>
</dbReference>
<reference evidence="11 12" key="1">
    <citation type="journal article" date="2013" name="BMC Genomics">
        <title>The miniature genome of a carnivorous plant Genlisea aurea contains a low number of genes and short non-coding sequences.</title>
        <authorList>
            <person name="Leushkin E.V."/>
            <person name="Sutormin R.A."/>
            <person name="Nabieva E.R."/>
            <person name="Penin A.A."/>
            <person name="Kondrashov A.S."/>
            <person name="Logacheva M.D."/>
        </authorList>
    </citation>
    <scope>NUCLEOTIDE SEQUENCE [LARGE SCALE GENOMIC DNA]</scope>
</reference>
<keyword evidence="3" id="KW-0863">Zinc-finger</keyword>
<dbReference type="GO" id="GO:0008270">
    <property type="term" value="F:zinc ion binding"/>
    <property type="evidence" value="ECO:0007669"/>
    <property type="project" value="UniProtKB-KW"/>
</dbReference>
<keyword evidence="12" id="KW-1185">Reference proteome</keyword>
<keyword evidence="2" id="KW-0479">Metal-binding</keyword>
<dbReference type="CDD" id="cd15612">
    <property type="entry name" value="PHD_OBE1_like"/>
    <property type="match status" value="1"/>
</dbReference>
<keyword evidence="6" id="KW-0539">Nucleus</keyword>
<dbReference type="PANTHER" id="PTHR21736:SF38">
    <property type="entry name" value="PROTEIN OBERON 3"/>
    <property type="match status" value="1"/>
</dbReference>
<sequence>EEEEEGEEDSRGKKRKKPTVVVESLNLSLSLPDVLSLSLAPRSSSLSHGDTFSNDFTAATSLSHHNPSCSLAGDNSDQFRNCGEGTNGSVHSRFRPPPPPQAGDYKVMSSTASDDNVDLVKLSRERVSEAVPSRDEAAMASLREYLRIMIDERRDELRSLQLKLLDRSRPDLTKCHRSQLEILVAIKTGVSSFLDDADTRIPSPELVQIFSLERCRNVLCRRSLPVDDCDCRICSSRRGFCSECMCPVCFDFDCASNTCSWVGCDTCSHWCHAKCALRESLIKPGPTTVAGETEMLFHCLGCGHASEMFGFVKDVFMSCAENWGVDALTKELDCVERIFRGSRDRKGKELHHIADEMLAKLRNKIITPPEVCRQMFRSFKTADSFPGVDHNGFAQKSPSDLRILLNEKNVADEWSVKPAKKDNNSSSFDNLESLIKMKEAEARMFETKADEARKDAENYKRMVRLHLQKSDEEYGEKLSKLCLQETEERRRRKMEELKALQNSHCDYYKMKIRMQSEISALLKRMEATNQQL</sequence>
<comment type="subcellular location">
    <subcellularLocation>
        <location evidence="1">Nucleus</location>
    </subcellularLocation>
</comment>
<keyword evidence="4" id="KW-0862">Zinc</keyword>
<dbReference type="GO" id="GO:0010078">
    <property type="term" value="P:maintenance of root meristem identity"/>
    <property type="evidence" value="ECO:0007669"/>
    <property type="project" value="TreeGrafter"/>
</dbReference>
<comment type="caution">
    <text evidence="11">The sequence shown here is derived from an EMBL/GenBank/DDBJ whole genome shotgun (WGS) entry which is preliminary data.</text>
</comment>
<dbReference type="InterPro" id="IPR047578">
    <property type="entry name" value="OBE1-like_PHD"/>
</dbReference>
<evidence type="ECO:0000256" key="8">
    <source>
        <dbReference type="SAM" id="MobiDB-lite"/>
    </source>
</evidence>
<dbReference type="Pfam" id="PF16312">
    <property type="entry name" value="Oberon_cc"/>
    <property type="match status" value="1"/>
</dbReference>
<proteinExistence type="predicted"/>
<dbReference type="GO" id="GO:0005634">
    <property type="term" value="C:nucleus"/>
    <property type="evidence" value="ECO:0007669"/>
    <property type="project" value="UniProtKB-SubCell"/>
</dbReference>
<evidence type="ECO:0000256" key="1">
    <source>
        <dbReference type="ARBA" id="ARBA00004123"/>
    </source>
</evidence>
<keyword evidence="5 7" id="KW-0175">Coiled coil</keyword>
<evidence type="ECO:0000259" key="10">
    <source>
        <dbReference type="Pfam" id="PF16312"/>
    </source>
</evidence>
<evidence type="ECO:0000256" key="4">
    <source>
        <dbReference type="ARBA" id="ARBA00022833"/>
    </source>
</evidence>
<dbReference type="Proteomes" id="UP000015453">
    <property type="component" value="Unassembled WGS sequence"/>
</dbReference>
<evidence type="ECO:0000313" key="12">
    <source>
        <dbReference type="Proteomes" id="UP000015453"/>
    </source>
</evidence>
<evidence type="ECO:0000256" key="3">
    <source>
        <dbReference type="ARBA" id="ARBA00022771"/>
    </source>
</evidence>
<dbReference type="GO" id="GO:0010468">
    <property type="term" value="P:regulation of gene expression"/>
    <property type="evidence" value="ECO:0007669"/>
    <property type="project" value="TreeGrafter"/>
</dbReference>
<dbReference type="InterPro" id="IPR004082">
    <property type="entry name" value="OBERON"/>
</dbReference>
<dbReference type="EMBL" id="AUSU01002069">
    <property type="protein sequence ID" value="EPS69556.1"/>
    <property type="molecule type" value="Genomic_DNA"/>
</dbReference>
<dbReference type="GO" id="GO:0010492">
    <property type="term" value="P:maintenance of shoot apical meristem identity"/>
    <property type="evidence" value="ECO:0007669"/>
    <property type="project" value="TreeGrafter"/>
</dbReference>
<evidence type="ECO:0000256" key="2">
    <source>
        <dbReference type="ARBA" id="ARBA00022723"/>
    </source>
</evidence>
<evidence type="ECO:0008006" key="13">
    <source>
        <dbReference type="Google" id="ProtNLM"/>
    </source>
</evidence>
<dbReference type="AlphaFoldDB" id="S8CX54"/>
<feature type="non-terminal residue" evidence="11">
    <location>
        <position position="1"/>
    </location>
</feature>
<dbReference type="GO" id="GO:0010071">
    <property type="term" value="P:root meristem specification"/>
    <property type="evidence" value="ECO:0007669"/>
    <property type="project" value="TreeGrafter"/>
</dbReference>
<evidence type="ECO:0000259" key="9">
    <source>
        <dbReference type="Pfam" id="PF07227"/>
    </source>
</evidence>
<feature type="region of interest" description="Disordered" evidence="8">
    <location>
        <begin position="80"/>
        <end position="108"/>
    </location>
</feature>
<evidence type="ECO:0000256" key="7">
    <source>
        <dbReference type="SAM" id="Coils"/>
    </source>
</evidence>
<dbReference type="InterPro" id="IPR032881">
    <property type="entry name" value="Oberon-like_PHD"/>
</dbReference>
<dbReference type="PANTHER" id="PTHR21736">
    <property type="entry name" value="VERNALIZATION-INSENSITIVE PROTEIN 3"/>
    <property type="match status" value="1"/>
</dbReference>
<dbReference type="InterPro" id="IPR032535">
    <property type="entry name" value="Oberon_CC"/>
</dbReference>
<dbReference type="PRINTS" id="PR01544">
    <property type="entry name" value="ARATH130DUF"/>
</dbReference>
<feature type="non-terminal residue" evidence="11">
    <location>
        <position position="532"/>
    </location>
</feature>
<feature type="region of interest" description="Disordered" evidence="8">
    <location>
        <begin position="1"/>
        <end position="20"/>
    </location>
</feature>
<organism evidence="11 12">
    <name type="scientific">Genlisea aurea</name>
    <dbReference type="NCBI Taxonomy" id="192259"/>
    <lineage>
        <taxon>Eukaryota</taxon>
        <taxon>Viridiplantae</taxon>
        <taxon>Streptophyta</taxon>
        <taxon>Embryophyta</taxon>
        <taxon>Tracheophyta</taxon>
        <taxon>Spermatophyta</taxon>
        <taxon>Magnoliopsida</taxon>
        <taxon>eudicotyledons</taxon>
        <taxon>Gunneridae</taxon>
        <taxon>Pentapetalae</taxon>
        <taxon>asterids</taxon>
        <taxon>lamiids</taxon>
        <taxon>Lamiales</taxon>
        <taxon>Lentibulariaceae</taxon>
        <taxon>Genlisea</taxon>
    </lineage>
</organism>
<evidence type="ECO:0000256" key="6">
    <source>
        <dbReference type="ARBA" id="ARBA00023242"/>
    </source>
</evidence>
<protein>
    <recommendedName>
        <fullName evidence="13">Protein OBERON 3</fullName>
    </recommendedName>
</protein>
<feature type="domain" description="Oberon-like PHD finger" evidence="9">
    <location>
        <begin position="215"/>
        <end position="336"/>
    </location>
</feature>
<gene>
    <name evidence="11" type="ORF">M569_05208</name>
</gene>
<evidence type="ECO:0000256" key="5">
    <source>
        <dbReference type="ARBA" id="ARBA00023054"/>
    </source>
</evidence>
<name>S8CX54_9LAMI</name>
<evidence type="ECO:0000313" key="11">
    <source>
        <dbReference type="EMBL" id="EPS69556.1"/>
    </source>
</evidence>
<dbReference type="OrthoDB" id="1905265at2759"/>
<accession>S8CX54</accession>